<dbReference type="Proteomes" id="UP000243859">
    <property type="component" value="Unassembled WGS sequence"/>
</dbReference>
<evidence type="ECO:0000313" key="4">
    <source>
        <dbReference type="EMBL" id="PTN03649.1"/>
    </source>
</evidence>
<dbReference type="PANTHER" id="PTHR13789:SF309">
    <property type="entry name" value="PUTATIVE (AFU_ORTHOLOGUE AFUA_6G14510)-RELATED"/>
    <property type="match status" value="1"/>
</dbReference>
<evidence type="ECO:0000256" key="2">
    <source>
        <dbReference type="ARBA" id="ARBA00023033"/>
    </source>
</evidence>
<keyword evidence="2" id="KW-0503">Monooxygenase</keyword>
<dbReference type="SUPFAM" id="SSF54373">
    <property type="entry name" value="FAD-linked reductases, C-terminal domain"/>
    <property type="match status" value="1"/>
</dbReference>
<gene>
    <name evidence="4" type="ORF">C8N32_102176</name>
</gene>
<keyword evidence="1" id="KW-0560">Oxidoreductase</keyword>
<dbReference type="GO" id="GO:0071949">
    <property type="term" value="F:FAD binding"/>
    <property type="evidence" value="ECO:0007669"/>
    <property type="project" value="InterPro"/>
</dbReference>
<keyword evidence="5" id="KW-1185">Reference proteome</keyword>
<name>A0A2T5BVP3_9RHOB</name>
<sequence length="391" mass="42958">MPLTTRKITVLGGGIAGLTVAMALARHGAEVHVLEQSPEIREVGAGLQISPNGTAVLKELGLERGLAEVGVRGEGVVLRDYRRGRQVLRLDLTRKKFPYYFVHRADLINLLAHAAREAGVQIRLLHEITGLELDSSGVRLTSAQGATLNADLLIGADGLHSVVRSALNRTTRPFFTGQVAWRAVVPADGPVPAVATNHMGPGRHFVHYPLRRGELINIVAVEERGAWTNEGWNRRDDPDNLRAAFAGFAPEVRALLDKVEDVYLWGLFRHSVAACWHKGPATILGDAAHPTLPFLAQGAVMAIEDAWVLSQALVRYENVGEALSRYQALRRPRALRVVDLASKNARAYHLGLPVIRDAAHMGLRLAGLLGTDFHLSRFNWLYDYDITKRQV</sequence>
<dbReference type="InterPro" id="IPR002938">
    <property type="entry name" value="FAD-bd"/>
</dbReference>
<protein>
    <submittedName>
        <fullName evidence="4">Salicylate hydroxylase</fullName>
    </submittedName>
</protein>
<dbReference type="RefSeq" id="WP_107890924.1">
    <property type="nucleotide sequence ID" value="NZ_NHSI01000018.1"/>
</dbReference>
<dbReference type="OrthoDB" id="4230779at2"/>
<dbReference type="AlphaFoldDB" id="A0A2T5BVP3"/>
<proteinExistence type="predicted"/>
<comment type="caution">
    <text evidence="4">The sequence shown here is derived from an EMBL/GenBank/DDBJ whole genome shotgun (WGS) entry which is preliminary data.</text>
</comment>
<accession>A0A2T5BVP3</accession>
<evidence type="ECO:0000256" key="1">
    <source>
        <dbReference type="ARBA" id="ARBA00023002"/>
    </source>
</evidence>
<reference evidence="4 5" key="1">
    <citation type="submission" date="2018-04" db="EMBL/GenBank/DDBJ databases">
        <title>Genomic Encyclopedia of Archaeal and Bacterial Type Strains, Phase II (KMG-II): from individual species to whole genera.</title>
        <authorList>
            <person name="Goeker M."/>
        </authorList>
    </citation>
    <scope>NUCLEOTIDE SEQUENCE [LARGE SCALE GENOMIC DNA]</scope>
    <source>
        <strain evidence="4 5">DSM 18064</strain>
    </source>
</reference>
<evidence type="ECO:0000259" key="3">
    <source>
        <dbReference type="Pfam" id="PF01494"/>
    </source>
</evidence>
<dbReference type="Gene3D" id="3.50.50.60">
    <property type="entry name" value="FAD/NAD(P)-binding domain"/>
    <property type="match status" value="1"/>
</dbReference>
<evidence type="ECO:0000313" key="5">
    <source>
        <dbReference type="Proteomes" id="UP000243859"/>
    </source>
</evidence>
<dbReference type="EMBL" id="QAAA01000002">
    <property type="protein sequence ID" value="PTN03649.1"/>
    <property type="molecule type" value="Genomic_DNA"/>
</dbReference>
<dbReference type="SUPFAM" id="SSF51905">
    <property type="entry name" value="FAD/NAD(P)-binding domain"/>
    <property type="match status" value="1"/>
</dbReference>
<dbReference type="GO" id="GO:0004497">
    <property type="term" value="F:monooxygenase activity"/>
    <property type="evidence" value="ECO:0007669"/>
    <property type="project" value="UniProtKB-KW"/>
</dbReference>
<organism evidence="4 5">
    <name type="scientific">Rhodovulum imhoffii</name>
    <dbReference type="NCBI Taxonomy" id="365340"/>
    <lineage>
        <taxon>Bacteria</taxon>
        <taxon>Pseudomonadati</taxon>
        <taxon>Pseudomonadota</taxon>
        <taxon>Alphaproteobacteria</taxon>
        <taxon>Rhodobacterales</taxon>
        <taxon>Paracoccaceae</taxon>
        <taxon>Rhodovulum</taxon>
    </lineage>
</organism>
<feature type="domain" description="FAD-binding" evidence="3">
    <location>
        <begin position="8"/>
        <end position="340"/>
    </location>
</feature>
<dbReference type="Pfam" id="PF01494">
    <property type="entry name" value="FAD_binding_3"/>
    <property type="match status" value="1"/>
</dbReference>
<dbReference type="PRINTS" id="PR00420">
    <property type="entry name" value="RNGMNOXGNASE"/>
</dbReference>
<dbReference type="InterPro" id="IPR050493">
    <property type="entry name" value="FAD-dep_Monooxygenase_BioMet"/>
</dbReference>
<dbReference type="PANTHER" id="PTHR13789">
    <property type="entry name" value="MONOOXYGENASE"/>
    <property type="match status" value="1"/>
</dbReference>
<dbReference type="InterPro" id="IPR036188">
    <property type="entry name" value="FAD/NAD-bd_sf"/>
</dbReference>